<accession>A0AAV7KWM9</accession>
<sequence length="107" mass="11911">MVKSAELTGRCAKAVLRSEEKSFSKLEDNATIAMVKKNNELSSKRVHSGKMCCDARAQCVFTLGSSIARQREFEGTLKREAVYVKDALRMSCYRGRINVTNNSLSIS</sequence>
<dbReference type="Proteomes" id="UP001066276">
    <property type="component" value="Chromosome 12"/>
</dbReference>
<reference evidence="1" key="1">
    <citation type="journal article" date="2022" name="bioRxiv">
        <title>Sequencing and chromosome-scale assembly of the giantPleurodeles waltlgenome.</title>
        <authorList>
            <person name="Brown T."/>
            <person name="Elewa A."/>
            <person name="Iarovenko S."/>
            <person name="Subramanian E."/>
            <person name="Araus A.J."/>
            <person name="Petzold A."/>
            <person name="Susuki M."/>
            <person name="Suzuki K.-i.T."/>
            <person name="Hayashi T."/>
            <person name="Toyoda A."/>
            <person name="Oliveira C."/>
            <person name="Osipova E."/>
            <person name="Leigh N.D."/>
            <person name="Simon A."/>
            <person name="Yun M.H."/>
        </authorList>
    </citation>
    <scope>NUCLEOTIDE SEQUENCE</scope>
    <source>
        <strain evidence="1">20211129_DDA</strain>
        <tissue evidence="1">Liver</tissue>
    </source>
</reference>
<comment type="caution">
    <text evidence="1">The sequence shown here is derived from an EMBL/GenBank/DDBJ whole genome shotgun (WGS) entry which is preliminary data.</text>
</comment>
<proteinExistence type="predicted"/>
<dbReference type="AlphaFoldDB" id="A0AAV7KWM9"/>
<evidence type="ECO:0000313" key="1">
    <source>
        <dbReference type="EMBL" id="KAJ1082622.1"/>
    </source>
</evidence>
<gene>
    <name evidence="1" type="ORF">NDU88_002787</name>
</gene>
<organism evidence="1 2">
    <name type="scientific">Pleurodeles waltl</name>
    <name type="common">Iberian ribbed newt</name>
    <dbReference type="NCBI Taxonomy" id="8319"/>
    <lineage>
        <taxon>Eukaryota</taxon>
        <taxon>Metazoa</taxon>
        <taxon>Chordata</taxon>
        <taxon>Craniata</taxon>
        <taxon>Vertebrata</taxon>
        <taxon>Euteleostomi</taxon>
        <taxon>Amphibia</taxon>
        <taxon>Batrachia</taxon>
        <taxon>Caudata</taxon>
        <taxon>Salamandroidea</taxon>
        <taxon>Salamandridae</taxon>
        <taxon>Pleurodelinae</taxon>
        <taxon>Pleurodeles</taxon>
    </lineage>
</organism>
<evidence type="ECO:0000313" key="2">
    <source>
        <dbReference type="Proteomes" id="UP001066276"/>
    </source>
</evidence>
<protein>
    <submittedName>
        <fullName evidence="1">Uncharacterized protein</fullName>
    </submittedName>
</protein>
<dbReference type="EMBL" id="JANPWB010000016">
    <property type="protein sequence ID" value="KAJ1082622.1"/>
    <property type="molecule type" value="Genomic_DNA"/>
</dbReference>
<name>A0AAV7KWM9_PLEWA</name>
<keyword evidence="2" id="KW-1185">Reference proteome</keyword>